<keyword evidence="5" id="KW-1185">Reference proteome</keyword>
<evidence type="ECO:0000256" key="3">
    <source>
        <dbReference type="ARBA" id="ARBA00022946"/>
    </source>
</evidence>
<dbReference type="InterPro" id="IPR003690">
    <property type="entry name" value="MTERF"/>
</dbReference>
<proteinExistence type="inferred from homology"/>
<name>A0AAV0E8R7_9ASTE</name>
<comment type="similarity">
    <text evidence="1">Belongs to the mTERF family.</text>
</comment>
<dbReference type="PANTHER" id="PTHR13068:SF98">
    <property type="entry name" value="TRANSCRIPTION TERMINATION FACTOR MTERF2, CHLOROPLASTIC"/>
    <property type="match status" value="1"/>
</dbReference>
<evidence type="ECO:0000313" key="5">
    <source>
        <dbReference type="Proteomes" id="UP001152523"/>
    </source>
</evidence>
<evidence type="ECO:0008006" key="6">
    <source>
        <dbReference type="Google" id="ProtNLM"/>
    </source>
</evidence>
<keyword evidence="3" id="KW-0809">Transit peptide</keyword>
<dbReference type="AlphaFoldDB" id="A0AAV0E8R7"/>
<keyword evidence="2" id="KW-0806">Transcription termination</keyword>
<dbReference type="Pfam" id="PF02536">
    <property type="entry name" value="mTERF"/>
    <property type="match status" value="1"/>
</dbReference>
<evidence type="ECO:0000256" key="2">
    <source>
        <dbReference type="ARBA" id="ARBA00022472"/>
    </source>
</evidence>
<gene>
    <name evidence="4" type="ORF">CEPIT_LOCUS21395</name>
</gene>
<sequence length="658" mass="76161">MLGQLQLHSLSATLCLQDHNYPSFQAPVSLSTAACKRRRLFLVSSSNHPHENHQNAETKTTSKDEVVITRKHNSKSTALLLHSLSIKHNSHYEPPPRSTEVAENGGSSLEEKVELLEMSLVKKRTPQFPGSITDFHTSSPPIRALVDDRSGNEDEEDMLIKALEIRRKVTSEIFMEAMKRRKFGLTYARNLVSRLSDYIDHVMIQAASMKQMPEFSHSSFNHRARVYIDDSEVVPLIRWLKQNELSFPQIGNIICKSRGDVMHIRRLVEWLNSVHVKGKFIAVAMLRSGGNVFNRSFDELNDNIEYLEKNGVRRDWMGYIISRCPEILSFSMEELKTRTEFYLNFGMNEKDFGTMVFDYPKVIGYLSMEEMNQKVAYLKEFGLSNEDVGRLIAFKPHLMGCSIEEKLKPLVKFFYYLGISKEGMRKILVTTPIVFCIDLENTIVPKVQFLRDIGVQEDAIGDVLVQFPRIMTYSLEKKIRPTVIFLLTKAGVSQRNIGKVLALAPKLLGCNITHKLDLNVKYFLSLGIPFWQLGEMIADFPLILQYNIEVLRPKYQYLRRTMVRPLRDIIEFPRYFSYSLDKRIIPRHKVLVENNINFKLRHMLASTDEEFDLKVKDEVKRRQRFERVNHCDKPLLVDACININETNQSNCNIESVRQ</sequence>
<keyword evidence="2" id="KW-0804">Transcription</keyword>
<dbReference type="SMART" id="SM00733">
    <property type="entry name" value="Mterf"/>
    <property type="match status" value="9"/>
</dbReference>
<reference evidence="4" key="1">
    <citation type="submission" date="2022-07" db="EMBL/GenBank/DDBJ databases">
        <authorList>
            <person name="Macas J."/>
            <person name="Novak P."/>
            <person name="Neumann P."/>
        </authorList>
    </citation>
    <scope>NUCLEOTIDE SEQUENCE</scope>
</reference>
<accession>A0AAV0E8R7</accession>
<evidence type="ECO:0000256" key="1">
    <source>
        <dbReference type="ARBA" id="ARBA00007692"/>
    </source>
</evidence>
<keyword evidence="2" id="KW-0805">Transcription regulation</keyword>
<organism evidence="4 5">
    <name type="scientific">Cuscuta epithymum</name>
    <dbReference type="NCBI Taxonomy" id="186058"/>
    <lineage>
        <taxon>Eukaryota</taxon>
        <taxon>Viridiplantae</taxon>
        <taxon>Streptophyta</taxon>
        <taxon>Embryophyta</taxon>
        <taxon>Tracheophyta</taxon>
        <taxon>Spermatophyta</taxon>
        <taxon>Magnoliopsida</taxon>
        <taxon>eudicotyledons</taxon>
        <taxon>Gunneridae</taxon>
        <taxon>Pentapetalae</taxon>
        <taxon>asterids</taxon>
        <taxon>lamiids</taxon>
        <taxon>Solanales</taxon>
        <taxon>Convolvulaceae</taxon>
        <taxon>Cuscuteae</taxon>
        <taxon>Cuscuta</taxon>
        <taxon>Cuscuta subgen. Cuscuta</taxon>
    </lineage>
</organism>
<dbReference type="Proteomes" id="UP001152523">
    <property type="component" value="Unassembled WGS sequence"/>
</dbReference>
<dbReference type="PANTHER" id="PTHR13068">
    <property type="entry name" value="CGI-12 PROTEIN-RELATED"/>
    <property type="match status" value="1"/>
</dbReference>
<evidence type="ECO:0000313" key="4">
    <source>
        <dbReference type="EMBL" id="CAH9116125.1"/>
    </source>
</evidence>
<comment type="caution">
    <text evidence="4">The sequence shown here is derived from an EMBL/GenBank/DDBJ whole genome shotgun (WGS) entry which is preliminary data.</text>
</comment>
<protein>
    <recommendedName>
        <fullName evidence="6">Transcription termination factor MTERF2, chloroplastic</fullName>
    </recommendedName>
</protein>
<dbReference type="EMBL" id="CAMAPF010000264">
    <property type="protein sequence ID" value="CAH9116125.1"/>
    <property type="molecule type" value="Genomic_DNA"/>
</dbReference>
<dbReference type="Gene3D" id="1.25.70.10">
    <property type="entry name" value="Transcription termination factor 3, mitochondrial"/>
    <property type="match status" value="1"/>
</dbReference>
<dbReference type="GO" id="GO:0003676">
    <property type="term" value="F:nucleic acid binding"/>
    <property type="evidence" value="ECO:0007669"/>
    <property type="project" value="InterPro"/>
</dbReference>
<dbReference type="GO" id="GO:0006353">
    <property type="term" value="P:DNA-templated transcription termination"/>
    <property type="evidence" value="ECO:0007669"/>
    <property type="project" value="UniProtKB-KW"/>
</dbReference>
<dbReference type="InterPro" id="IPR038538">
    <property type="entry name" value="MTERF_sf"/>
</dbReference>